<evidence type="ECO:0000256" key="1">
    <source>
        <dbReference type="SAM" id="SignalP"/>
    </source>
</evidence>
<dbReference type="Proteomes" id="UP001596506">
    <property type="component" value="Unassembled WGS sequence"/>
</dbReference>
<evidence type="ECO:0000313" key="3">
    <source>
        <dbReference type="Proteomes" id="UP001596506"/>
    </source>
</evidence>
<feature type="chain" id="PRO_5047461906" evidence="1">
    <location>
        <begin position="22"/>
        <end position="159"/>
    </location>
</feature>
<organism evidence="2 3">
    <name type="scientific">Marinobacter aromaticivorans</name>
    <dbReference type="NCBI Taxonomy" id="1494078"/>
    <lineage>
        <taxon>Bacteria</taxon>
        <taxon>Pseudomonadati</taxon>
        <taxon>Pseudomonadota</taxon>
        <taxon>Gammaproteobacteria</taxon>
        <taxon>Pseudomonadales</taxon>
        <taxon>Marinobacteraceae</taxon>
        <taxon>Marinobacter</taxon>
    </lineage>
</organism>
<keyword evidence="1" id="KW-0732">Signal</keyword>
<dbReference type="RefSeq" id="WP_100689798.1">
    <property type="nucleotide sequence ID" value="NZ_JBHTBD010000009.1"/>
</dbReference>
<comment type="caution">
    <text evidence="2">The sequence shown here is derived from an EMBL/GenBank/DDBJ whole genome shotgun (WGS) entry which is preliminary data.</text>
</comment>
<name>A0ABW2IZA7_9GAMM</name>
<sequence length="159" mass="17353">MKRLLNSSLLACCLIAPIAQASNCQVHFTIVDGNVQRALTIGSTLPQWQAREQMCERLNSFGGAINVAGGFSTGAGTVSYFVHLTVGERVTGFSIPDHGINFVMSGRFPDAKTESELIDIAIPAFRGTTKKLLQNWYESGGFEKAVEAFLNSRNILNRR</sequence>
<proteinExistence type="predicted"/>
<dbReference type="EMBL" id="JBHTBD010000009">
    <property type="protein sequence ID" value="MFC7296307.1"/>
    <property type="molecule type" value="Genomic_DNA"/>
</dbReference>
<protein>
    <submittedName>
        <fullName evidence="2">Uncharacterized protein</fullName>
    </submittedName>
</protein>
<accession>A0ABW2IZA7</accession>
<keyword evidence="3" id="KW-1185">Reference proteome</keyword>
<reference evidence="3" key="1">
    <citation type="journal article" date="2019" name="Int. J. Syst. Evol. Microbiol.">
        <title>The Global Catalogue of Microorganisms (GCM) 10K type strain sequencing project: providing services to taxonomists for standard genome sequencing and annotation.</title>
        <authorList>
            <consortium name="The Broad Institute Genomics Platform"/>
            <consortium name="The Broad Institute Genome Sequencing Center for Infectious Disease"/>
            <person name="Wu L."/>
            <person name="Ma J."/>
        </authorList>
    </citation>
    <scope>NUCLEOTIDE SEQUENCE [LARGE SCALE GENOMIC DNA]</scope>
    <source>
        <strain evidence="3">CCUG 60559</strain>
    </source>
</reference>
<feature type="signal peptide" evidence="1">
    <location>
        <begin position="1"/>
        <end position="21"/>
    </location>
</feature>
<evidence type="ECO:0000313" key="2">
    <source>
        <dbReference type="EMBL" id="MFC7296307.1"/>
    </source>
</evidence>
<gene>
    <name evidence="2" type="ORF">ACFQQA_16430</name>
</gene>